<comment type="caution">
    <text evidence="2">The sequence shown here is derived from an EMBL/GenBank/DDBJ whole genome shotgun (WGS) entry which is preliminary data.</text>
</comment>
<reference evidence="2 3" key="1">
    <citation type="submission" date="2013-04" db="EMBL/GenBank/DDBJ databases">
        <title>The Genome Sequence of Bacteroides uniformis dnLKV2.</title>
        <authorList>
            <consortium name="The Broad Institute Genomics Platform"/>
            <consortium name="The Broad Institute Genome Sequencing Center for Infectious Disease"/>
            <person name="Earl A."/>
            <person name="Xavier R."/>
            <person name="Kuhn K."/>
            <person name="Stappenbeck T."/>
            <person name="Walker B."/>
            <person name="Young S."/>
            <person name="Zeng Q."/>
            <person name="Gargeya S."/>
            <person name="Fitzgerald M."/>
            <person name="Haas B."/>
            <person name="Abouelleil A."/>
            <person name="Allen A.W."/>
            <person name="Alvarado L."/>
            <person name="Arachchi H.M."/>
            <person name="Berlin A.M."/>
            <person name="Chapman S.B."/>
            <person name="Gainer-Dewar J."/>
            <person name="Goldberg J."/>
            <person name="Griggs A."/>
            <person name="Gujja S."/>
            <person name="Hansen M."/>
            <person name="Howarth C."/>
            <person name="Imamovic A."/>
            <person name="Ireland A."/>
            <person name="Larimer J."/>
            <person name="McCowan C."/>
            <person name="Murphy C."/>
            <person name="Pearson M."/>
            <person name="Poon T.W."/>
            <person name="Priest M."/>
            <person name="Roberts A."/>
            <person name="Saif S."/>
            <person name="Shea T."/>
            <person name="Sisk P."/>
            <person name="Sykes S."/>
            <person name="Wortman J."/>
            <person name="Nusbaum C."/>
            <person name="Birren B."/>
        </authorList>
    </citation>
    <scope>NUCLEOTIDE SEQUENCE [LARGE SCALE GENOMIC DNA]</scope>
    <source>
        <strain evidence="3">dnLKV2</strain>
    </source>
</reference>
<keyword evidence="1" id="KW-0732">Signal</keyword>
<organism evidence="2 3">
    <name type="scientific">Bacteroides uniformis dnLKV2</name>
    <dbReference type="NCBI Taxonomy" id="1235787"/>
    <lineage>
        <taxon>Bacteria</taxon>
        <taxon>Pseudomonadati</taxon>
        <taxon>Bacteroidota</taxon>
        <taxon>Bacteroidia</taxon>
        <taxon>Bacteroidales</taxon>
        <taxon>Bacteroidaceae</taxon>
        <taxon>Bacteroides</taxon>
    </lineage>
</organism>
<dbReference type="InterPro" id="IPR009003">
    <property type="entry name" value="Peptidase_S1_PA"/>
</dbReference>
<evidence type="ECO:0000313" key="3">
    <source>
        <dbReference type="Proteomes" id="UP000014212"/>
    </source>
</evidence>
<dbReference type="PATRIC" id="fig|1235787.3.peg.4122"/>
<dbReference type="SUPFAM" id="SSF50494">
    <property type="entry name" value="Trypsin-like serine proteases"/>
    <property type="match status" value="1"/>
</dbReference>
<dbReference type="Proteomes" id="UP000014212">
    <property type="component" value="Unassembled WGS sequence"/>
</dbReference>
<name>R9HM78_BACUN</name>
<feature type="signal peptide" evidence="1">
    <location>
        <begin position="1"/>
        <end position="20"/>
    </location>
</feature>
<protein>
    <submittedName>
        <fullName evidence="2">Uncharacterized protein</fullName>
    </submittedName>
</protein>
<dbReference type="EMBL" id="ASSO01000014">
    <property type="protein sequence ID" value="EOS05127.1"/>
    <property type="molecule type" value="Genomic_DNA"/>
</dbReference>
<dbReference type="AlphaFoldDB" id="R9HM78"/>
<dbReference type="Gene3D" id="2.40.10.10">
    <property type="entry name" value="Trypsin-like serine proteases"/>
    <property type="match status" value="2"/>
</dbReference>
<evidence type="ECO:0000313" key="2">
    <source>
        <dbReference type="EMBL" id="EOS05127.1"/>
    </source>
</evidence>
<gene>
    <name evidence="2" type="ORF">C801_04058</name>
</gene>
<evidence type="ECO:0000256" key="1">
    <source>
        <dbReference type="SAM" id="SignalP"/>
    </source>
</evidence>
<feature type="chain" id="PRO_5004473517" evidence="1">
    <location>
        <begin position="21"/>
        <end position="391"/>
    </location>
</feature>
<dbReference type="PROSITE" id="PS51257">
    <property type="entry name" value="PROKAR_LIPOPROTEIN"/>
    <property type="match status" value="1"/>
</dbReference>
<sequence>MRRNVFFLILAAGMMAVSCTSDPLLDDTQSGINTPLDTRSIKGDYANANQLASNLMASFRNKVSRTSMVAYPDYYGGAYINDNDSLVILTVGENTDKSEFVQRCKGDGFKTLKCKYSFNELNGVVEQITSFVSNEENQSEVLDVQFNGAGISNSENKVIVQLSDISDTNIAKFKAKIVDSPAIRFEKSEPLQFHSEIKPGSPIANGFIGGVNSYGSVGYRARYNGMDGVVVSGHVMKNQGADLYLGETTTVIGRCQRLQIGGKVDAAFCSLNSGYTCGTMIYNTMYYLNSTTDYLTEGQTAHMSGKYNTSSGKVAMVNYTASGQMSGMQVSIGGCTVAYYNSQGGDSGGIVYSDDYDILGIHEAGGKINNKNVGVYVLADNINNALFLTPY</sequence>
<dbReference type="InterPro" id="IPR043504">
    <property type="entry name" value="Peptidase_S1_PA_chymotrypsin"/>
</dbReference>
<accession>R9HM78</accession>
<dbReference type="HOGENOM" id="CLU_056147_0_0_10"/>
<proteinExistence type="predicted"/>
<dbReference type="RefSeq" id="WP_016274486.1">
    <property type="nucleotide sequence ID" value="NZ_KE159491.1"/>
</dbReference>